<dbReference type="InterPro" id="IPR011722">
    <property type="entry name" value="Hemimethylated_DNA-bd_dom"/>
</dbReference>
<dbReference type="Pfam" id="PF08755">
    <property type="entry name" value="YccV-like"/>
    <property type="match status" value="1"/>
</dbReference>
<dbReference type="RefSeq" id="XP_018273888.1">
    <property type="nucleotide sequence ID" value="XM_018413961.1"/>
</dbReference>
<proteinExistence type="predicted"/>
<dbReference type="NCBIfam" id="TIGR02097">
    <property type="entry name" value="yccV"/>
    <property type="match status" value="1"/>
</dbReference>
<dbReference type="EMBL" id="KQ474074">
    <property type="protein sequence ID" value="KPV77839.1"/>
    <property type="molecule type" value="Genomic_DNA"/>
</dbReference>
<name>A0A194SB80_RHOGW</name>
<dbReference type="Proteomes" id="UP000053890">
    <property type="component" value="Unassembled WGS sequence"/>
</dbReference>
<gene>
    <name evidence="2" type="ORF">RHOBADRAFT_41837</name>
</gene>
<dbReference type="PANTHER" id="PTHR31350">
    <property type="entry name" value="SI:DKEY-261L7.2"/>
    <property type="match status" value="1"/>
</dbReference>
<feature type="domain" description="Hemimethylated DNA-binding" evidence="1">
    <location>
        <begin position="486"/>
        <end position="579"/>
    </location>
</feature>
<dbReference type="OrthoDB" id="28868at2759"/>
<organism evidence="2 3">
    <name type="scientific">Rhodotorula graminis (strain WP1)</name>
    <dbReference type="NCBI Taxonomy" id="578459"/>
    <lineage>
        <taxon>Eukaryota</taxon>
        <taxon>Fungi</taxon>
        <taxon>Dikarya</taxon>
        <taxon>Basidiomycota</taxon>
        <taxon>Pucciniomycotina</taxon>
        <taxon>Microbotryomycetes</taxon>
        <taxon>Sporidiobolales</taxon>
        <taxon>Sporidiobolaceae</taxon>
        <taxon>Rhodotorula</taxon>
    </lineage>
</organism>
<dbReference type="PANTHER" id="PTHR31350:SF27">
    <property type="entry name" value="HEMIMETHYLATED DNA-BINDING DOMAIN-CONTAINING PROTEIN"/>
    <property type="match status" value="1"/>
</dbReference>
<evidence type="ECO:0000313" key="2">
    <source>
        <dbReference type="EMBL" id="KPV77839.1"/>
    </source>
</evidence>
<dbReference type="GO" id="GO:0003677">
    <property type="term" value="F:DNA binding"/>
    <property type="evidence" value="ECO:0007669"/>
    <property type="project" value="InterPro"/>
</dbReference>
<dbReference type="SUPFAM" id="SSF81383">
    <property type="entry name" value="F-box domain"/>
    <property type="match status" value="1"/>
</dbReference>
<protein>
    <recommendedName>
        <fullName evidence="1">Hemimethylated DNA-binding domain-containing protein</fullName>
    </recommendedName>
</protein>
<sequence>MLPPELITACLQALDPASPDTVPTLLAASLASSTFRSIARSSVLWRPIADERYHQHRPPSTAAGTPPFHAEAFAYTAHRARKEVRSRSLVRDLQRPRHRLELAHELRTELGIDVVESRLSAPDQFTEHSRPESWLSLRHWAGEQRRLLLRDEAIDVWRGIAERDARGAEAPDDYERGLNAFAAFRGLDPARLARDRFDLERNHPRLLESTRSLPFEGAKRLEWLAREVVEYMSSIGLKKAPDGAFHNLDNHYVELIWRRANTPDPVDNEGTLPMTLVSIFVALIGRLPVARELKIRARPVGFPGTLLAMLRYDDDDGGTGDSHDDSVYINVYGDGRLLSADKLRDMLRSMGQPVSVEFLKPASAREMCLRVGRNILTSIRAGDQSIGVPISHETATASLYSVAHALFILTEPLGGDRAVPVARGTEQFAEWVRSLIQSEFPLDVVHLETRVAPVLGATLRHSMLELCAAIKDEDASAPEPKLVNGVIRHRIGHVFTHRLFGYDAAVRGWDYKCEASEQWIRQMRVDTLPYGRSQPFYHVVVSDGSARYVAQENVTEVPVADDVVERFMDLEGFGRYFRKRERREGDGRWCFVPSQEVEAEYPDS</sequence>
<reference evidence="2 3" key="1">
    <citation type="journal article" date="2015" name="Front. Microbiol.">
        <title>Genome sequence of the plant growth promoting endophytic yeast Rhodotorula graminis WP1.</title>
        <authorList>
            <person name="Firrincieli A."/>
            <person name="Otillar R."/>
            <person name="Salamov A."/>
            <person name="Schmutz J."/>
            <person name="Khan Z."/>
            <person name="Redman R.S."/>
            <person name="Fleck N.D."/>
            <person name="Lindquist E."/>
            <person name="Grigoriev I.V."/>
            <person name="Doty S.L."/>
        </authorList>
    </citation>
    <scope>NUCLEOTIDE SEQUENCE [LARGE SCALE GENOMIC DNA]</scope>
    <source>
        <strain evidence="2 3">WP1</strain>
    </source>
</reference>
<dbReference type="InterPro" id="IPR036623">
    <property type="entry name" value="Hemimethylated_DNA-bd_sf"/>
</dbReference>
<evidence type="ECO:0000259" key="1">
    <source>
        <dbReference type="SMART" id="SM00992"/>
    </source>
</evidence>
<dbReference type="InterPro" id="IPR036047">
    <property type="entry name" value="F-box-like_dom_sf"/>
</dbReference>
<dbReference type="SMART" id="SM00992">
    <property type="entry name" value="YccV-like"/>
    <property type="match status" value="1"/>
</dbReference>
<dbReference type="Pfam" id="PF13369">
    <property type="entry name" value="Transglut_core2"/>
    <property type="match status" value="1"/>
</dbReference>
<accession>A0A194SB80</accession>
<dbReference type="SUPFAM" id="SSF141255">
    <property type="entry name" value="YccV-like"/>
    <property type="match status" value="1"/>
</dbReference>
<dbReference type="OMA" id="PCGFLFH"/>
<dbReference type="STRING" id="578459.A0A194SB80"/>
<dbReference type="GeneID" id="28974409"/>
<dbReference type="AlphaFoldDB" id="A0A194SB80"/>
<keyword evidence="3" id="KW-1185">Reference proteome</keyword>
<dbReference type="Gene3D" id="2.30.30.390">
    <property type="entry name" value="Hemimethylated DNA-binding domain"/>
    <property type="match status" value="1"/>
</dbReference>
<evidence type="ECO:0000313" key="3">
    <source>
        <dbReference type="Proteomes" id="UP000053890"/>
    </source>
</evidence>
<dbReference type="InterPro" id="IPR032698">
    <property type="entry name" value="SirB1_N"/>
</dbReference>